<proteinExistence type="predicted"/>
<accession>A0ACA9KPH4</accession>
<evidence type="ECO:0000313" key="2">
    <source>
        <dbReference type="Proteomes" id="UP000789525"/>
    </source>
</evidence>
<organism evidence="1 2">
    <name type="scientific">Acaulospora colombiana</name>
    <dbReference type="NCBI Taxonomy" id="27376"/>
    <lineage>
        <taxon>Eukaryota</taxon>
        <taxon>Fungi</taxon>
        <taxon>Fungi incertae sedis</taxon>
        <taxon>Mucoromycota</taxon>
        <taxon>Glomeromycotina</taxon>
        <taxon>Glomeromycetes</taxon>
        <taxon>Diversisporales</taxon>
        <taxon>Acaulosporaceae</taxon>
        <taxon>Acaulospora</taxon>
    </lineage>
</organism>
<reference evidence="1" key="1">
    <citation type="submission" date="2021-06" db="EMBL/GenBank/DDBJ databases">
        <authorList>
            <person name="Kallberg Y."/>
            <person name="Tangrot J."/>
            <person name="Rosling A."/>
        </authorList>
    </citation>
    <scope>NUCLEOTIDE SEQUENCE</scope>
    <source>
        <strain evidence="1">CL356</strain>
    </source>
</reference>
<keyword evidence="2" id="KW-1185">Reference proteome</keyword>
<dbReference type="Proteomes" id="UP000789525">
    <property type="component" value="Unassembled WGS sequence"/>
</dbReference>
<evidence type="ECO:0000313" key="1">
    <source>
        <dbReference type="EMBL" id="CAG8482378.1"/>
    </source>
</evidence>
<protein>
    <submittedName>
        <fullName evidence="1">1131_t:CDS:1</fullName>
    </submittedName>
</protein>
<name>A0ACA9KPH4_9GLOM</name>
<gene>
    <name evidence="1" type="ORF">ACOLOM_LOCUS2031</name>
</gene>
<sequence>MSSVFDNSAALDYPPSHQKDDQIKELKDQITNLTNELRNRSPDQFTQNDSNIRQELKKAISRVVDDVFQNETFSQTHVPHSSAPVEGIPAYELVDRTLSEQSALTHFLSITIVNQSFSTTIESEEHVASSSTSVNHPFSLHNNFTSILGHSNHESADSDYNSRNDLRAPLCESNFEENMGLRFNNENKQMPNMHVPMSLQTPQRRFNHQGGMNDNNNNNNGQRLQNKNFNNRPQNKQNGYGQPQKNFNYPQGGGMMNGVNGVNGIGHHALEDHTDLSISNQGMQILISNASQPFSSLK</sequence>
<dbReference type="EMBL" id="CAJVPT010002512">
    <property type="protein sequence ID" value="CAG8482378.1"/>
    <property type="molecule type" value="Genomic_DNA"/>
</dbReference>
<comment type="caution">
    <text evidence="1">The sequence shown here is derived from an EMBL/GenBank/DDBJ whole genome shotgun (WGS) entry which is preliminary data.</text>
</comment>